<comment type="subcellular location">
    <subcellularLocation>
        <location evidence="1">Membrane</location>
        <topology evidence="1">Multi-pass membrane protein</topology>
    </subcellularLocation>
</comment>
<feature type="transmembrane region" description="Helical" evidence="8">
    <location>
        <begin position="71"/>
        <end position="93"/>
    </location>
</feature>
<dbReference type="Pfam" id="PF02397">
    <property type="entry name" value="Bac_transf"/>
    <property type="match status" value="1"/>
</dbReference>
<evidence type="ECO:0000256" key="6">
    <source>
        <dbReference type="ARBA" id="ARBA00023136"/>
    </source>
</evidence>
<dbReference type="InterPro" id="IPR017475">
    <property type="entry name" value="EPS_sugar_tfrase"/>
</dbReference>
<keyword evidence="5 8" id="KW-1133">Transmembrane helix</keyword>
<evidence type="ECO:0000256" key="7">
    <source>
        <dbReference type="ARBA" id="ARBA00023169"/>
    </source>
</evidence>
<dbReference type="EMBL" id="CP062222">
    <property type="protein sequence ID" value="QTC91841.1"/>
    <property type="molecule type" value="Genomic_DNA"/>
</dbReference>
<feature type="transmembrane region" description="Helical" evidence="8">
    <location>
        <begin position="114"/>
        <end position="137"/>
    </location>
</feature>
<dbReference type="RefSeq" id="WP_207871016.1">
    <property type="nucleotide sequence ID" value="NZ_CP062222.1"/>
</dbReference>
<feature type="domain" description="Bacterial sugar transferase" evidence="9">
    <location>
        <begin position="302"/>
        <end position="486"/>
    </location>
</feature>
<proteinExistence type="inferred from homology"/>
<protein>
    <submittedName>
        <fullName evidence="10">Exopolysaccharide biosynthesis polyprenyl glycosylphosphotransferase</fullName>
    </submittedName>
</protein>
<evidence type="ECO:0000256" key="3">
    <source>
        <dbReference type="ARBA" id="ARBA00022679"/>
    </source>
</evidence>
<sequence>MTSFPLRDALTGADGLPAADRRRRARRPVRPSTRFIRVSLGMINRLVRVADAATILGVTLIFWLMDAPHPAPLSLLQILIAAAVGAAVFVAVVQIWGGYRVERYHRVRSQGLDIALGLIAATATDRLVVWAFAPAALNSNHWLLVWLLGVLAGLTMGRIGSAMSIDVLRRRGLLRRRVAVVGATLLAGEVIRNVRKAEWHREFELAGLFDDGSPSPMVGRIADLRTLAQTSRIDLIVLALPWSQSDRIFALGDQLQWISADVVTPLEHPGFLTRSSLLTEVAGLPALQLTRHPFRGTQGLVKTAQDYAVAAIGLIAVSPILIGAAVALKLCGGGPVLFRQDRIGFNGRPFSIYKFRTMTVDTADDGAGGQVRDNPRITRLGALLRRTSIDELPQLLNVLRGEMSIVGPRPHVSGMRVGDGAYSDAVRSYAARHQIKPGITGWAQINGMRGGIDTLEKARRGVDLDLHYMRNWSLQLDLRIMIKTLTLHMAGPKVF</sequence>
<dbReference type="Proteomes" id="UP000663918">
    <property type="component" value="Chromosome"/>
</dbReference>
<evidence type="ECO:0000313" key="11">
    <source>
        <dbReference type="Proteomes" id="UP000663918"/>
    </source>
</evidence>
<name>A0A975GVT9_9CAUL</name>
<evidence type="ECO:0000256" key="2">
    <source>
        <dbReference type="ARBA" id="ARBA00006464"/>
    </source>
</evidence>
<dbReference type="GO" id="GO:0000271">
    <property type="term" value="P:polysaccharide biosynthetic process"/>
    <property type="evidence" value="ECO:0007669"/>
    <property type="project" value="UniProtKB-KW"/>
</dbReference>
<dbReference type="GO" id="GO:0016020">
    <property type="term" value="C:membrane"/>
    <property type="evidence" value="ECO:0007669"/>
    <property type="project" value="UniProtKB-SubCell"/>
</dbReference>
<reference evidence="10" key="1">
    <citation type="submission" date="2020-09" db="EMBL/GenBank/DDBJ databases">
        <title>Brevundimonas sp. LVF2 isolated from a puddle in Goettingen, Germany.</title>
        <authorList>
            <person name="Friedrich I."/>
            <person name="Klassen A."/>
            <person name="Hannes N."/>
            <person name="Schneider D."/>
            <person name="Hertel R."/>
            <person name="Daniel R."/>
        </authorList>
    </citation>
    <scope>NUCLEOTIDE SEQUENCE</scope>
    <source>
        <strain evidence="10">LVF2</strain>
    </source>
</reference>
<evidence type="ECO:0000256" key="1">
    <source>
        <dbReference type="ARBA" id="ARBA00004141"/>
    </source>
</evidence>
<dbReference type="GO" id="GO:0016780">
    <property type="term" value="F:phosphotransferase activity, for other substituted phosphate groups"/>
    <property type="evidence" value="ECO:0007669"/>
    <property type="project" value="TreeGrafter"/>
</dbReference>
<dbReference type="InterPro" id="IPR003362">
    <property type="entry name" value="Bact_transf"/>
</dbReference>
<feature type="transmembrane region" description="Helical" evidence="8">
    <location>
        <begin position="46"/>
        <end position="65"/>
    </location>
</feature>
<organism evidence="10 11">
    <name type="scientific">Brevundimonas goettingensis</name>
    <dbReference type="NCBI Taxonomy" id="2774190"/>
    <lineage>
        <taxon>Bacteria</taxon>
        <taxon>Pseudomonadati</taxon>
        <taxon>Pseudomonadota</taxon>
        <taxon>Alphaproteobacteria</taxon>
        <taxon>Caulobacterales</taxon>
        <taxon>Caulobacteraceae</taxon>
        <taxon>Brevundimonas</taxon>
    </lineage>
</organism>
<dbReference type="KEGG" id="bgoe:IFJ75_02615"/>
<evidence type="ECO:0000256" key="4">
    <source>
        <dbReference type="ARBA" id="ARBA00022692"/>
    </source>
</evidence>
<gene>
    <name evidence="10" type="ORF">IFJ75_02615</name>
</gene>
<dbReference type="Gene3D" id="3.40.50.720">
    <property type="entry name" value="NAD(P)-binding Rossmann-like Domain"/>
    <property type="match status" value="1"/>
</dbReference>
<feature type="transmembrane region" description="Helical" evidence="8">
    <location>
        <begin position="307"/>
        <end position="328"/>
    </location>
</feature>
<keyword evidence="7" id="KW-0270">Exopolysaccharide synthesis</keyword>
<evidence type="ECO:0000313" key="10">
    <source>
        <dbReference type="EMBL" id="QTC91841.1"/>
    </source>
</evidence>
<evidence type="ECO:0000256" key="5">
    <source>
        <dbReference type="ARBA" id="ARBA00022989"/>
    </source>
</evidence>
<keyword evidence="11" id="KW-1185">Reference proteome</keyword>
<dbReference type="PANTHER" id="PTHR30576">
    <property type="entry name" value="COLANIC BIOSYNTHESIS UDP-GLUCOSE LIPID CARRIER TRANSFERASE"/>
    <property type="match status" value="1"/>
</dbReference>
<evidence type="ECO:0000259" key="9">
    <source>
        <dbReference type="Pfam" id="PF02397"/>
    </source>
</evidence>
<feature type="transmembrane region" description="Helical" evidence="8">
    <location>
        <begin position="143"/>
        <end position="168"/>
    </location>
</feature>
<keyword evidence="4 8" id="KW-0812">Transmembrane</keyword>
<dbReference type="AlphaFoldDB" id="A0A975GVT9"/>
<accession>A0A975GVT9</accession>
<evidence type="ECO:0000256" key="8">
    <source>
        <dbReference type="SAM" id="Phobius"/>
    </source>
</evidence>
<keyword evidence="6 8" id="KW-0472">Membrane</keyword>
<dbReference type="Pfam" id="PF13727">
    <property type="entry name" value="CoA_binding_3"/>
    <property type="match status" value="1"/>
</dbReference>
<comment type="similarity">
    <text evidence="2">Belongs to the bacterial sugar transferase family.</text>
</comment>
<dbReference type="NCBIfam" id="TIGR03025">
    <property type="entry name" value="EPS_sugtrans"/>
    <property type="match status" value="1"/>
</dbReference>
<dbReference type="PANTHER" id="PTHR30576:SF0">
    <property type="entry name" value="UNDECAPRENYL-PHOSPHATE N-ACETYLGALACTOSAMINYL 1-PHOSPHATE TRANSFERASE-RELATED"/>
    <property type="match status" value="1"/>
</dbReference>
<keyword evidence="3" id="KW-0808">Transferase</keyword>